<evidence type="ECO:0000313" key="1">
    <source>
        <dbReference type="EMBL" id="KAF5765194.1"/>
    </source>
</evidence>
<organism evidence="2 3">
    <name type="scientific">Helianthus annuus</name>
    <name type="common">Common sunflower</name>
    <dbReference type="NCBI Taxonomy" id="4232"/>
    <lineage>
        <taxon>Eukaryota</taxon>
        <taxon>Viridiplantae</taxon>
        <taxon>Streptophyta</taxon>
        <taxon>Embryophyta</taxon>
        <taxon>Tracheophyta</taxon>
        <taxon>Spermatophyta</taxon>
        <taxon>Magnoliopsida</taxon>
        <taxon>eudicotyledons</taxon>
        <taxon>Gunneridae</taxon>
        <taxon>Pentapetalae</taxon>
        <taxon>asterids</taxon>
        <taxon>campanulids</taxon>
        <taxon>Asterales</taxon>
        <taxon>Asteraceae</taxon>
        <taxon>Asteroideae</taxon>
        <taxon>Heliantheae alliance</taxon>
        <taxon>Heliantheae</taxon>
        <taxon>Helianthus</taxon>
    </lineage>
</organism>
<evidence type="ECO:0000313" key="2">
    <source>
        <dbReference type="EMBL" id="OTF92962.1"/>
    </source>
</evidence>
<dbReference type="AlphaFoldDB" id="A0A251S3D9"/>
<dbReference type="Pfam" id="PF03087">
    <property type="entry name" value="BPS1"/>
    <property type="match status" value="1"/>
</dbReference>
<reference evidence="1" key="3">
    <citation type="submission" date="2020-06" db="EMBL/GenBank/DDBJ databases">
        <title>Helianthus annuus Genome sequencing and assembly Release 2.</title>
        <authorList>
            <person name="Gouzy J."/>
            <person name="Langlade N."/>
            <person name="Munos S."/>
        </authorList>
    </citation>
    <scope>NUCLEOTIDE SEQUENCE</scope>
    <source>
        <tissue evidence="1">Leaves</tissue>
    </source>
</reference>
<evidence type="ECO:0008006" key="4">
    <source>
        <dbReference type="Google" id="ProtNLM"/>
    </source>
</evidence>
<proteinExistence type="predicted"/>
<dbReference type="PANTHER" id="PTHR33070:SF109">
    <property type="entry name" value="DOMAIN PROTEIN, PUTATIVE (DUF241)-RELATED"/>
    <property type="match status" value="1"/>
</dbReference>
<name>A0A251S3D9_HELAN</name>
<dbReference type="InterPro" id="IPR004320">
    <property type="entry name" value="BPS1_pln"/>
</dbReference>
<evidence type="ECO:0000313" key="3">
    <source>
        <dbReference type="Proteomes" id="UP000215914"/>
    </source>
</evidence>
<dbReference type="EMBL" id="MNCJ02000330">
    <property type="protein sequence ID" value="KAF5765194.1"/>
    <property type="molecule type" value="Genomic_DNA"/>
</dbReference>
<dbReference type="Gramene" id="mRNA:HanXRQr2_Chr15g0700911">
    <property type="protein sequence ID" value="CDS:HanXRQr2_Chr15g0700911.1"/>
    <property type="gene ID" value="HanXRQr2_Chr15g0700911"/>
</dbReference>
<sequence>MSFTSSSLLSKNRHAIRSISLPTRSHPSTLQVEEELVKFKTWETSVSCISDAETIYHGLTNLGRLYTCVDDLLSLPLTRQALLHHQYEKVVHELEDRSMRLLDICGSFRDIVSQVKAHVRDVQSALRRKGDLNHLNTDASFLKKLIKDAKKSVAEFNQIDHAYSAKPLDIVPHLALVIQILREVSEVSISVFRRLLSYLSKSISKPKPTTKWFTVSKYIQKGPTECKDQHHIRVEALDCNTENIENGLECLFRKLIRTRASLLNIISDH</sequence>
<gene>
    <name evidence="2" type="ORF">HannXRQ_Chr16g0527721</name>
    <name evidence="1" type="ORF">HanXRQr2_Chr15g0700911</name>
</gene>
<dbReference type="GO" id="GO:0048364">
    <property type="term" value="P:root development"/>
    <property type="evidence" value="ECO:0007669"/>
    <property type="project" value="InterPro"/>
</dbReference>
<reference evidence="1 3" key="1">
    <citation type="journal article" date="2017" name="Nature">
        <title>The sunflower genome provides insights into oil metabolism, flowering and Asterid evolution.</title>
        <authorList>
            <person name="Badouin H."/>
            <person name="Gouzy J."/>
            <person name="Grassa C.J."/>
            <person name="Murat F."/>
            <person name="Staton S.E."/>
            <person name="Cottret L."/>
            <person name="Lelandais-Briere C."/>
            <person name="Owens G.L."/>
            <person name="Carrere S."/>
            <person name="Mayjonade B."/>
            <person name="Legrand L."/>
            <person name="Gill N."/>
            <person name="Kane N.C."/>
            <person name="Bowers J.E."/>
            <person name="Hubner S."/>
            <person name="Bellec A."/>
            <person name="Berard A."/>
            <person name="Berges H."/>
            <person name="Blanchet N."/>
            <person name="Boniface M.C."/>
            <person name="Brunel D."/>
            <person name="Catrice O."/>
            <person name="Chaidir N."/>
            <person name="Claudel C."/>
            <person name="Donnadieu C."/>
            <person name="Faraut T."/>
            <person name="Fievet G."/>
            <person name="Helmstetter N."/>
            <person name="King M."/>
            <person name="Knapp S.J."/>
            <person name="Lai Z."/>
            <person name="Le Paslier M.C."/>
            <person name="Lippi Y."/>
            <person name="Lorenzon L."/>
            <person name="Mandel J.R."/>
            <person name="Marage G."/>
            <person name="Marchand G."/>
            <person name="Marquand E."/>
            <person name="Bret-Mestries E."/>
            <person name="Morien E."/>
            <person name="Nambeesan S."/>
            <person name="Nguyen T."/>
            <person name="Pegot-Espagnet P."/>
            <person name="Pouilly N."/>
            <person name="Raftis F."/>
            <person name="Sallet E."/>
            <person name="Schiex T."/>
            <person name="Thomas J."/>
            <person name="Vandecasteele C."/>
            <person name="Vares D."/>
            <person name="Vear F."/>
            <person name="Vautrin S."/>
            <person name="Crespi M."/>
            <person name="Mangin B."/>
            <person name="Burke J.M."/>
            <person name="Salse J."/>
            <person name="Munos S."/>
            <person name="Vincourt P."/>
            <person name="Rieseberg L.H."/>
            <person name="Langlade N.B."/>
        </authorList>
    </citation>
    <scope>NUCLEOTIDE SEQUENCE [LARGE SCALE GENOMIC DNA]</scope>
    <source>
        <strain evidence="3">cv. SF193</strain>
        <tissue evidence="1">Leaves</tissue>
    </source>
</reference>
<dbReference type="GO" id="GO:0048367">
    <property type="term" value="P:shoot system development"/>
    <property type="evidence" value="ECO:0007669"/>
    <property type="project" value="InterPro"/>
</dbReference>
<accession>A0A251S3D9</accession>
<protein>
    <recommendedName>
        <fullName evidence="4">DUF241 domain protein</fullName>
    </recommendedName>
</protein>
<dbReference type="InParanoid" id="A0A251S3D9"/>
<dbReference type="EMBL" id="CM007905">
    <property type="protein sequence ID" value="OTF92962.1"/>
    <property type="molecule type" value="Genomic_DNA"/>
</dbReference>
<dbReference type="OrthoDB" id="1701699at2759"/>
<reference evidence="2" key="2">
    <citation type="submission" date="2017-02" db="EMBL/GenBank/DDBJ databases">
        <title>Sunflower complete genome.</title>
        <authorList>
            <person name="Langlade N."/>
            <person name="Munos S."/>
        </authorList>
    </citation>
    <scope>NUCLEOTIDE SEQUENCE [LARGE SCALE GENOMIC DNA]</scope>
    <source>
        <tissue evidence="2">Leaves</tissue>
    </source>
</reference>
<dbReference type="Proteomes" id="UP000215914">
    <property type="component" value="Chromosome 16"/>
</dbReference>
<dbReference type="PANTHER" id="PTHR33070">
    <property type="entry name" value="OS06G0725500 PROTEIN"/>
    <property type="match status" value="1"/>
</dbReference>
<dbReference type="OMA" id="TAFHIRS"/>
<keyword evidence="3" id="KW-1185">Reference proteome</keyword>